<keyword evidence="1" id="KW-1133">Transmembrane helix</keyword>
<dbReference type="AlphaFoldDB" id="A0A7V1EHJ7"/>
<sequence>MLIALAPCLFLFWYFIHRDRYEPEPKRYIIKIYFLGALMVLPGLIIEGLLGPIFISMSPVLNAFLLAFILVAPTEEILNSWW</sequence>
<feature type="transmembrane region" description="Helical" evidence="1">
    <location>
        <begin position="28"/>
        <end position="46"/>
    </location>
</feature>
<comment type="caution">
    <text evidence="2">The sequence shown here is derived from an EMBL/GenBank/DDBJ whole genome shotgun (WGS) entry which is preliminary data.</text>
</comment>
<evidence type="ECO:0008006" key="3">
    <source>
        <dbReference type="Google" id="ProtNLM"/>
    </source>
</evidence>
<protein>
    <recommendedName>
        <fullName evidence="3">PrsW family intramembrane metalloprotease</fullName>
    </recommendedName>
</protein>
<keyword evidence="1" id="KW-0812">Transmembrane</keyword>
<dbReference type="EMBL" id="DSKY01000010">
    <property type="protein sequence ID" value="HDY58593.1"/>
    <property type="molecule type" value="Genomic_DNA"/>
</dbReference>
<gene>
    <name evidence="2" type="ORF">ENP86_03455</name>
</gene>
<reference evidence="2" key="1">
    <citation type="journal article" date="2020" name="mSystems">
        <title>Genome- and Community-Level Interaction Insights into Carbon Utilization and Element Cycling Functions of Hydrothermarchaeota in Hydrothermal Sediment.</title>
        <authorList>
            <person name="Zhou Z."/>
            <person name="Liu Y."/>
            <person name="Xu W."/>
            <person name="Pan J."/>
            <person name="Luo Z.H."/>
            <person name="Li M."/>
        </authorList>
    </citation>
    <scope>NUCLEOTIDE SEQUENCE [LARGE SCALE GENOMIC DNA]</scope>
    <source>
        <strain evidence="2">SpSt-258</strain>
    </source>
</reference>
<keyword evidence="1" id="KW-0472">Membrane</keyword>
<evidence type="ECO:0000256" key="1">
    <source>
        <dbReference type="SAM" id="Phobius"/>
    </source>
</evidence>
<feature type="transmembrane region" description="Helical" evidence="1">
    <location>
        <begin position="53"/>
        <end position="72"/>
    </location>
</feature>
<proteinExistence type="predicted"/>
<organism evidence="2">
    <name type="scientific">candidate division WOR-3 bacterium</name>
    <dbReference type="NCBI Taxonomy" id="2052148"/>
    <lineage>
        <taxon>Bacteria</taxon>
        <taxon>Bacteria division WOR-3</taxon>
    </lineage>
</organism>
<accession>A0A7V1EHJ7</accession>
<name>A0A7V1EHJ7_UNCW3</name>
<evidence type="ECO:0000313" key="2">
    <source>
        <dbReference type="EMBL" id="HDY58593.1"/>
    </source>
</evidence>